<dbReference type="PANTHER" id="PTHR23282:SF140">
    <property type="entry name" value="MAM AND LDL-RECEPTOR CLASS A DOMAIN-CONTAINING PROTEIN 1"/>
    <property type="match status" value="1"/>
</dbReference>
<dbReference type="InterPro" id="IPR000998">
    <property type="entry name" value="MAM_dom"/>
</dbReference>
<dbReference type="SMART" id="SM00137">
    <property type="entry name" value="MAM"/>
    <property type="match status" value="1"/>
</dbReference>
<dbReference type="CDD" id="cd06263">
    <property type="entry name" value="MAM"/>
    <property type="match status" value="1"/>
</dbReference>
<feature type="domain" description="MAM" evidence="3">
    <location>
        <begin position="336"/>
        <end position="424"/>
    </location>
</feature>
<dbReference type="GO" id="GO:0016020">
    <property type="term" value="C:membrane"/>
    <property type="evidence" value="ECO:0007669"/>
    <property type="project" value="InterPro"/>
</dbReference>
<dbReference type="Gene3D" id="4.10.400.10">
    <property type="entry name" value="Low-density Lipoprotein Receptor"/>
    <property type="match status" value="1"/>
</dbReference>
<reference evidence="4" key="1">
    <citation type="submission" date="2022-03" db="EMBL/GenBank/DDBJ databases">
        <authorList>
            <person name="Alioto T."/>
            <person name="Alioto T."/>
            <person name="Gomez Garrido J."/>
        </authorList>
    </citation>
    <scope>NUCLEOTIDE SEQUENCE</scope>
</reference>
<proteinExistence type="predicted"/>
<evidence type="ECO:0000313" key="5">
    <source>
        <dbReference type="Proteomes" id="UP001295444"/>
    </source>
</evidence>
<dbReference type="PROSITE" id="PS01209">
    <property type="entry name" value="LDLRA_1"/>
    <property type="match status" value="1"/>
</dbReference>
<dbReference type="SUPFAM" id="SSF57424">
    <property type="entry name" value="LDL receptor-like module"/>
    <property type="match status" value="1"/>
</dbReference>
<dbReference type="InterPro" id="IPR051560">
    <property type="entry name" value="MAM_domain-containing"/>
</dbReference>
<name>A0AAD1RVJ1_PELCU</name>
<evidence type="ECO:0000256" key="1">
    <source>
        <dbReference type="ARBA" id="ARBA00023157"/>
    </source>
</evidence>
<comment type="caution">
    <text evidence="2">Lacks conserved residue(s) required for the propagation of feature annotation.</text>
</comment>
<evidence type="ECO:0000313" key="4">
    <source>
        <dbReference type="EMBL" id="CAH2282310.1"/>
    </source>
</evidence>
<dbReference type="SUPFAM" id="SSF49899">
    <property type="entry name" value="Concanavalin A-like lectins/glucanases"/>
    <property type="match status" value="3"/>
</dbReference>
<dbReference type="EMBL" id="OW240915">
    <property type="protein sequence ID" value="CAH2282310.1"/>
    <property type="molecule type" value="Genomic_DNA"/>
</dbReference>
<dbReference type="Pfam" id="PF00629">
    <property type="entry name" value="MAM"/>
    <property type="match status" value="3"/>
</dbReference>
<dbReference type="CDD" id="cd00112">
    <property type="entry name" value="LDLa"/>
    <property type="match status" value="1"/>
</dbReference>
<gene>
    <name evidence="4" type="ORF">PECUL_23A009826</name>
</gene>
<protein>
    <submittedName>
        <fullName evidence="4">MAM and LDL-receptor class A domain-containing 1</fullName>
    </submittedName>
</protein>
<feature type="domain" description="MAM" evidence="3">
    <location>
        <begin position="67"/>
        <end position="289"/>
    </location>
</feature>
<organism evidence="4 5">
    <name type="scientific">Pelobates cultripes</name>
    <name type="common">Western spadefoot toad</name>
    <dbReference type="NCBI Taxonomy" id="61616"/>
    <lineage>
        <taxon>Eukaryota</taxon>
        <taxon>Metazoa</taxon>
        <taxon>Chordata</taxon>
        <taxon>Craniata</taxon>
        <taxon>Vertebrata</taxon>
        <taxon>Euteleostomi</taxon>
        <taxon>Amphibia</taxon>
        <taxon>Batrachia</taxon>
        <taxon>Anura</taxon>
        <taxon>Pelobatoidea</taxon>
        <taxon>Pelobatidae</taxon>
        <taxon>Pelobates</taxon>
    </lineage>
</organism>
<dbReference type="InterPro" id="IPR002172">
    <property type="entry name" value="LDrepeatLR_classA_rpt"/>
</dbReference>
<sequence>MFLGGSSNILQESAYLDSPWYESTRQACQLRFYYLIEENNSLILQQYTEEVEEILFEQNTSTGGNFTRCDFESDFCDWIVIETDGLSWKVANKKKSSDHNLPNKDHTTKTEYGQFIYFSSSLVEDNMLSSSWLESSFSVKPSETNAGCQIRLWYQIRGTAKLSVFTKYVENEGSQMQLVKQITGPSSNQWEKATIDFITDSKSMKFLNSRYYNYGSSVGTSEMHLHVDSQKIPTIVWKTYYDQGYQWMKAFIQLDRLSEPFQLSLDKRNLEHYNGVSAIDDIVFENCSLPPPAAECEGPDVFWCKHTKACISNLLVCDLIDDCGDASDEVNCLPELQCNFEGGLCNWVQDLEDDFDWTINQGSTPTLDTGPMKDHTFGTAKGHYFYIETSEPQVYRNQAVILSPIIEATVNNGNKTCIFRFFYHILLQERIRNLLYSAFKYTG</sequence>
<keyword evidence="5" id="KW-1185">Reference proteome</keyword>
<dbReference type="Proteomes" id="UP001295444">
    <property type="component" value="Chromosome 04"/>
</dbReference>
<dbReference type="PROSITE" id="PS50060">
    <property type="entry name" value="MAM_2"/>
    <property type="match status" value="2"/>
</dbReference>
<accession>A0AAD1RVJ1</accession>
<feature type="disulfide bond" evidence="2">
    <location>
        <begin position="317"/>
        <end position="332"/>
    </location>
</feature>
<evidence type="ECO:0000256" key="2">
    <source>
        <dbReference type="PROSITE-ProRule" id="PRU00124"/>
    </source>
</evidence>
<dbReference type="InterPro" id="IPR036055">
    <property type="entry name" value="LDL_receptor-like_sf"/>
</dbReference>
<dbReference type="InterPro" id="IPR013320">
    <property type="entry name" value="ConA-like_dom_sf"/>
</dbReference>
<dbReference type="SMART" id="SM00192">
    <property type="entry name" value="LDLa"/>
    <property type="match status" value="1"/>
</dbReference>
<keyword evidence="1 2" id="KW-1015">Disulfide bond</keyword>
<dbReference type="PROSITE" id="PS50068">
    <property type="entry name" value="LDLRA_2"/>
    <property type="match status" value="1"/>
</dbReference>
<dbReference type="InterPro" id="IPR023415">
    <property type="entry name" value="LDLR_class-A_CS"/>
</dbReference>
<dbReference type="PANTHER" id="PTHR23282">
    <property type="entry name" value="APICAL ENDOSOMAL GLYCOPROTEIN PRECURSOR"/>
    <property type="match status" value="1"/>
</dbReference>
<dbReference type="AlphaFoldDB" id="A0AAD1RVJ1"/>
<dbReference type="Gene3D" id="2.60.120.200">
    <property type="match status" value="2"/>
</dbReference>
<evidence type="ECO:0000259" key="3">
    <source>
        <dbReference type="PROSITE" id="PS50060"/>
    </source>
</evidence>
<dbReference type="Pfam" id="PF00057">
    <property type="entry name" value="Ldl_recept_a"/>
    <property type="match status" value="1"/>
</dbReference>